<name>W4VEZ4_9BACI</name>
<dbReference type="STRING" id="1298598.JCM21714_916"/>
<evidence type="ECO:0000256" key="1">
    <source>
        <dbReference type="ARBA" id="ARBA00009156"/>
    </source>
</evidence>
<sequence>MEKYILSIDQGTTSSRAIIFNQKGGEIVEVGQREFEQFFPKSGWVEHDANEIWTSVLAV</sequence>
<feature type="domain" description="Carbohydrate kinase FGGY N-terminal" evidence="4">
    <location>
        <begin position="4"/>
        <end position="58"/>
    </location>
</feature>
<organism evidence="5 6">
    <name type="scientific">Gracilibacillus boraciitolerans JCM 21714</name>
    <dbReference type="NCBI Taxonomy" id="1298598"/>
    <lineage>
        <taxon>Bacteria</taxon>
        <taxon>Bacillati</taxon>
        <taxon>Bacillota</taxon>
        <taxon>Bacilli</taxon>
        <taxon>Bacillales</taxon>
        <taxon>Bacillaceae</taxon>
        <taxon>Gracilibacillus</taxon>
    </lineage>
</organism>
<comment type="similarity">
    <text evidence="1">Belongs to the FGGY kinase family.</text>
</comment>
<dbReference type="GO" id="GO:0004370">
    <property type="term" value="F:glycerol kinase activity"/>
    <property type="evidence" value="ECO:0007669"/>
    <property type="project" value="TreeGrafter"/>
</dbReference>
<evidence type="ECO:0000313" key="6">
    <source>
        <dbReference type="Proteomes" id="UP000019102"/>
    </source>
</evidence>
<dbReference type="PANTHER" id="PTHR10196">
    <property type="entry name" value="SUGAR KINASE"/>
    <property type="match status" value="1"/>
</dbReference>
<accession>W4VEZ4</accession>
<dbReference type="GO" id="GO:0019563">
    <property type="term" value="P:glycerol catabolic process"/>
    <property type="evidence" value="ECO:0007669"/>
    <property type="project" value="TreeGrafter"/>
</dbReference>
<dbReference type="GO" id="GO:0005829">
    <property type="term" value="C:cytosol"/>
    <property type="evidence" value="ECO:0007669"/>
    <property type="project" value="TreeGrafter"/>
</dbReference>
<dbReference type="Gene3D" id="3.30.420.40">
    <property type="match status" value="1"/>
</dbReference>
<keyword evidence="6" id="KW-1185">Reference proteome</keyword>
<protein>
    <submittedName>
        <fullName evidence="5">Glycerol kinase</fullName>
    </submittedName>
</protein>
<proteinExistence type="inferred from homology"/>
<keyword evidence="3 5" id="KW-0418">Kinase</keyword>
<dbReference type="SUPFAM" id="SSF53067">
    <property type="entry name" value="Actin-like ATPase domain"/>
    <property type="match status" value="1"/>
</dbReference>
<gene>
    <name evidence="5" type="ORF">JCM21714_916</name>
</gene>
<evidence type="ECO:0000256" key="2">
    <source>
        <dbReference type="ARBA" id="ARBA00022679"/>
    </source>
</evidence>
<dbReference type="InterPro" id="IPR043129">
    <property type="entry name" value="ATPase_NBD"/>
</dbReference>
<comment type="caution">
    <text evidence="5">The sequence shown here is derived from an EMBL/GenBank/DDBJ whole genome shotgun (WGS) entry which is preliminary data.</text>
</comment>
<dbReference type="AlphaFoldDB" id="W4VEZ4"/>
<dbReference type="PANTHER" id="PTHR10196:SF69">
    <property type="entry name" value="GLYCEROL KINASE"/>
    <property type="match status" value="1"/>
</dbReference>
<evidence type="ECO:0000256" key="3">
    <source>
        <dbReference type="ARBA" id="ARBA00022777"/>
    </source>
</evidence>
<evidence type="ECO:0000313" key="5">
    <source>
        <dbReference type="EMBL" id="GAE91945.1"/>
    </source>
</evidence>
<dbReference type="Proteomes" id="UP000019102">
    <property type="component" value="Unassembled WGS sequence"/>
</dbReference>
<dbReference type="InterPro" id="IPR018484">
    <property type="entry name" value="FGGY_N"/>
</dbReference>
<dbReference type="Pfam" id="PF00370">
    <property type="entry name" value="FGGY_N"/>
    <property type="match status" value="1"/>
</dbReference>
<dbReference type="EMBL" id="BAVS01000002">
    <property type="protein sequence ID" value="GAE91945.1"/>
    <property type="molecule type" value="Genomic_DNA"/>
</dbReference>
<dbReference type="eggNOG" id="COG0554">
    <property type="taxonomic scope" value="Bacteria"/>
</dbReference>
<reference evidence="5 6" key="1">
    <citation type="journal article" date="2014" name="Genome Announc.">
        <title>Draft Genome Sequence of the Boron-Tolerant and Moderately Halotolerant Bacterium Gracilibacillus boraciitolerans JCM 21714T.</title>
        <authorList>
            <person name="Ahmed I."/>
            <person name="Oshima K."/>
            <person name="Suda W."/>
            <person name="Kitamura K."/>
            <person name="Iida T."/>
            <person name="Ohmori Y."/>
            <person name="Fujiwara T."/>
            <person name="Hattori M."/>
            <person name="Ohkuma M."/>
        </authorList>
    </citation>
    <scope>NUCLEOTIDE SEQUENCE [LARGE SCALE GENOMIC DNA]</scope>
    <source>
        <strain evidence="5 6">JCM 21714</strain>
    </source>
</reference>
<keyword evidence="2" id="KW-0808">Transferase</keyword>
<evidence type="ECO:0000259" key="4">
    <source>
        <dbReference type="Pfam" id="PF00370"/>
    </source>
</evidence>